<comment type="function">
    <text evidence="1">May participate in the formation of a layer of cross-linked glycosylated fibrils at the viral surface thus giving it a hairy-like appearance.</text>
</comment>
<keyword evidence="5" id="KW-0325">Glycoprotein</keyword>
<evidence type="ECO:0000256" key="2">
    <source>
        <dbReference type="ARBA" id="ARBA00004328"/>
    </source>
</evidence>
<protein>
    <submittedName>
        <fullName evidence="7">Collagen triple helix repeat containing protein</fullName>
    </submittedName>
</protein>
<evidence type="ECO:0000256" key="5">
    <source>
        <dbReference type="ARBA" id="ARBA00023180"/>
    </source>
</evidence>
<keyword evidence="3" id="KW-0677">Repeat</keyword>
<name>A0A1V0S959_9VIRU</name>
<dbReference type="EMBL" id="KY684083">
    <property type="protein sequence ID" value="ARF08243.1"/>
    <property type="molecule type" value="Genomic_DNA"/>
</dbReference>
<evidence type="ECO:0000256" key="3">
    <source>
        <dbReference type="ARBA" id="ARBA00022737"/>
    </source>
</evidence>
<evidence type="ECO:0000256" key="6">
    <source>
        <dbReference type="SAM" id="MobiDB-lite"/>
    </source>
</evidence>
<dbReference type="InterPro" id="IPR050938">
    <property type="entry name" value="Collagen_Structural_Proteins"/>
</dbReference>
<dbReference type="PANTHER" id="PTHR37456:SF3">
    <property type="entry name" value="COLLAGEN ALPHA-1(XXV) CHAIN"/>
    <property type="match status" value="1"/>
</dbReference>
<feature type="compositionally biased region" description="Low complexity" evidence="6">
    <location>
        <begin position="284"/>
        <end position="331"/>
    </location>
</feature>
<evidence type="ECO:0000256" key="4">
    <source>
        <dbReference type="ARBA" id="ARBA00022844"/>
    </source>
</evidence>
<dbReference type="GO" id="GO:0044423">
    <property type="term" value="C:virion component"/>
    <property type="evidence" value="ECO:0007669"/>
    <property type="project" value="UniProtKB-KW"/>
</dbReference>
<keyword evidence="4" id="KW-0946">Virion</keyword>
<gene>
    <name evidence="7" type="ORF">Catovirus_1_293</name>
</gene>
<dbReference type="InterPro" id="IPR008160">
    <property type="entry name" value="Collagen"/>
</dbReference>
<accession>A0A1V0S959</accession>
<dbReference type="PANTHER" id="PTHR37456">
    <property type="entry name" value="SI:CH211-266K2.1"/>
    <property type="match status" value="1"/>
</dbReference>
<dbReference type="Pfam" id="PF01391">
    <property type="entry name" value="Collagen"/>
    <property type="match status" value="1"/>
</dbReference>
<reference evidence="7" key="1">
    <citation type="journal article" date="2017" name="Science">
        <title>Giant viruses with an expanded complement of translation system components.</title>
        <authorList>
            <person name="Schulz F."/>
            <person name="Yutin N."/>
            <person name="Ivanova N.N."/>
            <person name="Ortega D.R."/>
            <person name="Lee T.K."/>
            <person name="Vierheilig J."/>
            <person name="Daims H."/>
            <person name="Horn M."/>
            <person name="Wagner M."/>
            <person name="Jensen G.J."/>
            <person name="Kyrpides N.C."/>
            <person name="Koonin E.V."/>
            <person name="Woyke T."/>
        </authorList>
    </citation>
    <scope>NUCLEOTIDE SEQUENCE</scope>
    <source>
        <strain evidence="7">CTV1</strain>
    </source>
</reference>
<sequence length="509" mass="50733">MQTVDTGASYPFFTPDADIIIPSVDPNSPVSLSGALLIAEFGIKVIDPLVSSSILYNYVQYSGTVSVKSINQEGTKIRLMVTQTKTNPFGDENIVFVTDETILNENIAKPTGQILSFNSMSGGINNSMVGGYYRFRLYIVQLDSVADDNTKIVGPIVFQAISYLNGKSIMVGATGPTGPIGATGARGSTGVTGITGPTGINGLMGQTGPTGITGSMGVTGVTGQQGVKGLTGSVGYQGITGPSGISGEAGPIGNVGPVGPQGSTGAAGTLGEAGPIGNIGLAGPIGQTGITGPTGNPFGPTGPTGNIGVTGITGSTGPTGWTGPTGPTGTTGKAGGPTGPTGSTGSTGSSGDNTLVAFTSGSPITVGVQGVTSFVGMIGFGSSVGTIDLNDISIYGPAYSFTMPRNGVIRSLSAFFTIDQAQNLLEPLRITATIYTAVPSGNNYVIGYTRSLDPFLFGAVVPGNMAIGSVNGLSIAVSAEDRVLIVFGGYSLGNIAIASGYGTACISIE</sequence>
<comment type="subcellular location">
    <subcellularLocation>
        <location evidence="2">Virion</location>
    </subcellularLocation>
</comment>
<evidence type="ECO:0000256" key="1">
    <source>
        <dbReference type="ARBA" id="ARBA00003026"/>
    </source>
</evidence>
<proteinExistence type="predicted"/>
<evidence type="ECO:0000313" key="7">
    <source>
        <dbReference type="EMBL" id="ARF08243.1"/>
    </source>
</evidence>
<feature type="region of interest" description="Disordered" evidence="6">
    <location>
        <begin position="284"/>
        <end position="354"/>
    </location>
</feature>
<keyword evidence="7" id="KW-0176">Collagen</keyword>
<organism evidence="7">
    <name type="scientific">Catovirus CTV1</name>
    <dbReference type="NCBI Taxonomy" id="1977631"/>
    <lineage>
        <taxon>Viruses</taxon>
        <taxon>Varidnaviria</taxon>
        <taxon>Bamfordvirae</taxon>
        <taxon>Nucleocytoviricota</taxon>
        <taxon>Megaviricetes</taxon>
        <taxon>Imitervirales</taxon>
        <taxon>Mimiviridae</taxon>
        <taxon>Klosneuvirinae</taxon>
        <taxon>Catovirus</taxon>
    </lineage>
</organism>
<feature type="compositionally biased region" description="Low complexity" evidence="6">
    <location>
        <begin position="340"/>
        <end position="351"/>
    </location>
</feature>